<evidence type="ECO:0000256" key="4">
    <source>
        <dbReference type="ARBA" id="ARBA00009214"/>
    </source>
</evidence>
<dbReference type="InterPro" id="IPR046357">
    <property type="entry name" value="PPIase_dom_sf"/>
</dbReference>
<evidence type="ECO:0000256" key="11">
    <source>
        <dbReference type="ARBA" id="ARBA00023235"/>
    </source>
</evidence>
<dbReference type="InterPro" id="IPR023058">
    <property type="entry name" value="PPIase_PpiC_CS"/>
</dbReference>
<dbReference type="PANTHER" id="PTHR46096:SF1">
    <property type="entry name" value="PERFORIN 1.5"/>
    <property type="match status" value="1"/>
</dbReference>
<dbReference type="GO" id="GO:0003755">
    <property type="term" value="F:peptidyl-prolyl cis-trans isomerase activity"/>
    <property type="evidence" value="ECO:0007669"/>
    <property type="project" value="UniProtKB-KW"/>
</dbReference>
<dbReference type="EC" id="5.2.1.8" evidence="5"/>
<dbReference type="PROSITE" id="PS50004">
    <property type="entry name" value="C2"/>
    <property type="match status" value="1"/>
</dbReference>
<comment type="similarity">
    <text evidence="4">Belongs to the complement C6/C7/C8/C9 family.</text>
</comment>
<dbReference type="InterPro" id="IPR020864">
    <property type="entry name" value="MACPF"/>
</dbReference>
<evidence type="ECO:0000256" key="5">
    <source>
        <dbReference type="ARBA" id="ARBA00013194"/>
    </source>
</evidence>
<feature type="domain" description="MACPF" evidence="15">
    <location>
        <begin position="204"/>
        <end position="524"/>
    </location>
</feature>
<dbReference type="SUPFAM" id="SSF49562">
    <property type="entry name" value="C2 domain (Calcium/lipid-binding domain, CaLB)"/>
    <property type="match status" value="1"/>
</dbReference>
<evidence type="ECO:0000256" key="2">
    <source>
        <dbReference type="ARBA" id="ARBA00004370"/>
    </source>
</evidence>
<dbReference type="EMBL" id="VEVO01000009">
    <property type="protein sequence ID" value="KAF0037140.1"/>
    <property type="molecule type" value="Genomic_DNA"/>
</dbReference>
<organism evidence="16 17">
    <name type="scientific">Scophthalmus maximus</name>
    <name type="common">Turbot</name>
    <name type="synonym">Psetta maxima</name>
    <dbReference type="NCBI Taxonomy" id="52904"/>
    <lineage>
        <taxon>Eukaryota</taxon>
        <taxon>Metazoa</taxon>
        <taxon>Chordata</taxon>
        <taxon>Craniata</taxon>
        <taxon>Vertebrata</taxon>
        <taxon>Euteleostomi</taxon>
        <taxon>Actinopterygii</taxon>
        <taxon>Neopterygii</taxon>
        <taxon>Teleostei</taxon>
        <taxon>Neoteleostei</taxon>
        <taxon>Acanthomorphata</taxon>
        <taxon>Carangaria</taxon>
        <taxon>Pleuronectiformes</taxon>
        <taxon>Pleuronectoidei</taxon>
        <taxon>Scophthalmidae</taxon>
        <taxon>Scophthalmus</taxon>
    </lineage>
</organism>
<evidence type="ECO:0000256" key="8">
    <source>
        <dbReference type="ARBA" id="ARBA00023110"/>
    </source>
</evidence>
<dbReference type="PROSITE" id="PS00279">
    <property type="entry name" value="MACPF_1"/>
    <property type="match status" value="1"/>
</dbReference>
<accession>A0A6A4SZ98</accession>
<evidence type="ECO:0000259" key="13">
    <source>
        <dbReference type="PROSITE" id="PS50004"/>
    </source>
</evidence>
<proteinExistence type="inferred from homology"/>
<dbReference type="Pfam" id="PF01823">
    <property type="entry name" value="MACPF"/>
    <property type="match status" value="2"/>
</dbReference>
<feature type="domain" description="PpiC" evidence="14">
    <location>
        <begin position="64"/>
        <end position="171"/>
    </location>
</feature>
<name>A0A6A4SZ98_SCOMX</name>
<evidence type="ECO:0000256" key="1">
    <source>
        <dbReference type="ARBA" id="ARBA00000971"/>
    </source>
</evidence>
<dbReference type="InterPro" id="IPR020863">
    <property type="entry name" value="MACPF_CS"/>
</dbReference>
<dbReference type="GO" id="GO:0016020">
    <property type="term" value="C:membrane"/>
    <property type="evidence" value="ECO:0007669"/>
    <property type="project" value="UniProtKB-SubCell"/>
</dbReference>
<evidence type="ECO:0000256" key="9">
    <source>
        <dbReference type="ARBA" id="ARBA00023136"/>
    </source>
</evidence>
<keyword evidence="11 12" id="KW-0413">Isomerase</keyword>
<dbReference type="Gene3D" id="2.60.40.150">
    <property type="entry name" value="C2 domain"/>
    <property type="match status" value="1"/>
</dbReference>
<dbReference type="Proteomes" id="UP000438429">
    <property type="component" value="Unassembled WGS sequence"/>
</dbReference>
<evidence type="ECO:0000313" key="17">
    <source>
        <dbReference type="Proteomes" id="UP000438429"/>
    </source>
</evidence>
<dbReference type="GO" id="GO:0005576">
    <property type="term" value="C:extracellular region"/>
    <property type="evidence" value="ECO:0007669"/>
    <property type="project" value="UniProtKB-SubCell"/>
</dbReference>
<keyword evidence="8 12" id="KW-0697">Rotamase</keyword>
<evidence type="ECO:0000256" key="7">
    <source>
        <dbReference type="ARBA" id="ARBA00022852"/>
    </source>
</evidence>
<evidence type="ECO:0000259" key="15">
    <source>
        <dbReference type="PROSITE" id="PS51412"/>
    </source>
</evidence>
<dbReference type="PROSITE" id="PS50198">
    <property type="entry name" value="PPIC_PPIASE_2"/>
    <property type="match status" value="1"/>
</dbReference>
<dbReference type="GO" id="GO:0001913">
    <property type="term" value="P:T cell mediated cytotoxicity"/>
    <property type="evidence" value="ECO:0007669"/>
    <property type="project" value="TreeGrafter"/>
</dbReference>
<dbReference type="GO" id="GO:0031640">
    <property type="term" value="P:killing of cells of another organism"/>
    <property type="evidence" value="ECO:0007669"/>
    <property type="project" value="UniProtKB-KW"/>
</dbReference>
<gene>
    <name evidence="16" type="ORF">F2P81_010014</name>
</gene>
<dbReference type="PROSITE" id="PS01096">
    <property type="entry name" value="PPIC_PPIASE_1"/>
    <property type="match status" value="1"/>
</dbReference>
<dbReference type="SMART" id="SM00457">
    <property type="entry name" value="MACPF"/>
    <property type="match status" value="1"/>
</dbReference>
<comment type="caution">
    <text evidence="16">The sequence shown here is derived from an EMBL/GenBank/DDBJ whole genome shotgun (WGS) entry which is preliminary data.</text>
</comment>
<dbReference type="GO" id="GO:0001771">
    <property type="term" value="P:immunological synapse formation"/>
    <property type="evidence" value="ECO:0007669"/>
    <property type="project" value="TreeGrafter"/>
</dbReference>
<evidence type="ECO:0000259" key="14">
    <source>
        <dbReference type="PROSITE" id="PS50198"/>
    </source>
</evidence>
<dbReference type="SMART" id="SM00239">
    <property type="entry name" value="C2"/>
    <property type="match status" value="1"/>
</dbReference>
<dbReference type="AlphaFoldDB" id="A0A6A4SZ98"/>
<comment type="catalytic activity">
    <reaction evidence="1">
        <text>[protein]-peptidylproline (omega=180) = [protein]-peptidylproline (omega=0)</text>
        <dbReference type="Rhea" id="RHEA:16237"/>
        <dbReference type="Rhea" id="RHEA-COMP:10747"/>
        <dbReference type="Rhea" id="RHEA-COMP:10748"/>
        <dbReference type="ChEBI" id="CHEBI:83833"/>
        <dbReference type="ChEBI" id="CHEBI:83834"/>
        <dbReference type="EC" id="5.2.1.8"/>
    </reaction>
</comment>
<keyword evidence="9" id="KW-0472">Membrane</keyword>
<feature type="domain" description="C2" evidence="13">
    <location>
        <begin position="525"/>
        <end position="638"/>
    </location>
</feature>
<evidence type="ECO:0000256" key="10">
    <source>
        <dbReference type="ARBA" id="ARBA00023157"/>
    </source>
</evidence>
<dbReference type="Gene3D" id="3.10.50.40">
    <property type="match status" value="1"/>
</dbReference>
<dbReference type="GO" id="GO:0022829">
    <property type="term" value="F:wide pore channel activity"/>
    <property type="evidence" value="ECO:0007669"/>
    <property type="project" value="TreeGrafter"/>
</dbReference>
<dbReference type="InterPro" id="IPR000008">
    <property type="entry name" value="C2_dom"/>
</dbReference>
<keyword evidence="7" id="KW-0204">Cytolysis</keyword>
<dbReference type="PROSITE" id="PS51412">
    <property type="entry name" value="MACPF_2"/>
    <property type="match status" value="1"/>
</dbReference>
<evidence type="ECO:0000256" key="6">
    <source>
        <dbReference type="ARBA" id="ARBA00022525"/>
    </source>
</evidence>
<comment type="subcellular location">
    <subcellularLocation>
        <location evidence="2">Membrane</location>
    </subcellularLocation>
    <subcellularLocation>
        <location evidence="3">Secreted</location>
    </subcellularLocation>
</comment>
<keyword evidence="6" id="KW-0964">Secreted</keyword>
<dbReference type="FunFam" id="3.10.50.40:FF:000010">
    <property type="entry name" value="Peptidyl-prolyl cis-trans isomerase Pin1"/>
    <property type="match status" value="1"/>
</dbReference>
<dbReference type="PANTHER" id="PTHR46096">
    <property type="entry name" value="PERFORIN-1"/>
    <property type="match status" value="1"/>
</dbReference>
<dbReference type="SUPFAM" id="SSF54534">
    <property type="entry name" value="FKBP-like"/>
    <property type="match status" value="1"/>
</dbReference>
<keyword evidence="10" id="KW-1015">Disulfide bond</keyword>
<dbReference type="InterPro" id="IPR052784">
    <property type="entry name" value="Perforin-1_pore-forming"/>
</dbReference>
<dbReference type="GO" id="GO:0051607">
    <property type="term" value="P:defense response to virus"/>
    <property type="evidence" value="ECO:0007669"/>
    <property type="project" value="TreeGrafter"/>
</dbReference>
<dbReference type="Pfam" id="PF00639">
    <property type="entry name" value="Rotamase"/>
    <property type="match status" value="1"/>
</dbReference>
<evidence type="ECO:0000256" key="12">
    <source>
        <dbReference type="PROSITE-ProRule" id="PRU00278"/>
    </source>
</evidence>
<evidence type="ECO:0000313" key="16">
    <source>
        <dbReference type="EMBL" id="KAF0037140.1"/>
    </source>
</evidence>
<evidence type="ECO:0000256" key="3">
    <source>
        <dbReference type="ARBA" id="ARBA00004613"/>
    </source>
</evidence>
<protein>
    <recommendedName>
        <fullName evidence="5">peptidylprolyl isomerase</fullName>
        <ecNumber evidence="5">5.2.1.8</ecNumber>
    </recommendedName>
</protein>
<sequence>MRINFAKTAILFHKLQLRFPSFPVPDRTLLDVQQLLRLVQLPDCHCQSTDTATSYYIDSSKWFWTKVRCSHLLVKHNQSRRPSSWRDQNITRNKDEALEFIQKYIEQIKSGEEKFEYLASQFSDCSSAKNGGDLGLFGRGQMQKPFEDASFALSVGDMSGPVFTDSGVHIILPMLPRPTPGPLCLGLLLVLWCRPPPVLSCRVNGTLCQSAPFVPGYNLAGVGFDLVTLKRKGAYVIDLKTYLNSDGTCNVRSNPLQGSYLQKLPLSAVDWRVASRCSTTVHSSLDTSTSSILQRLNDQESRSWKTGLNLERYVSVGLEVGGTRAAAYNFVATRAKEDRYTFSTHTVTCSHYSYRVSTKPPLSSEFSRDLENLPSSYSASTSAQYRRLIQTYGTHFIHQAHSCMSRGVSVGLGIVGVTLGLQSCSAVLNNKDVATSYSSQLHRHYTDVVGGKGWTGEFALGRNDSLGYRNWLKTLRDHPDVVSYSLRPLFELVPKLTQRNGLKAAVEQYLNDNAVKTPTRQPQCGTNYPNLDSSCCPKQAWRGNLVVTIVRAWNLKGDFRSTTDSFAKMWYGSFTRTTRVIKSNYPWWNARYDVGNVDTHLSLKIEVLDKDYWYDDSLGSCVRSLSQGTHSFSCPAKRGGIQIKYTLTCDRHLTGSRCHQYKPTP</sequence>
<dbReference type="InterPro" id="IPR000297">
    <property type="entry name" value="PPIase_PpiC"/>
</dbReference>
<dbReference type="InterPro" id="IPR035892">
    <property type="entry name" value="C2_domain_sf"/>
</dbReference>
<reference evidence="16 17" key="1">
    <citation type="submission" date="2019-06" db="EMBL/GenBank/DDBJ databases">
        <title>Draft genomes of female and male turbot (Scophthalmus maximus).</title>
        <authorList>
            <person name="Xu H."/>
            <person name="Xu X.-W."/>
            <person name="Shao C."/>
            <person name="Chen S."/>
        </authorList>
    </citation>
    <scope>NUCLEOTIDE SEQUENCE [LARGE SCALE GENOMIC DNA]</scope>
    <source>
        <strain evidence="16">Ysfricsl-2016a</strain>
        <tissue evidence="16">Blood</tissue>
    </source>
</reference>